<organism evidence="4">
    <name type="scientific">Shewanella frigidimarina</name>
    <dbReference type="NCBI Taxonomy" id="56812"/>
    <lineage>
        <taxon>Bacteria</taxon>
        <taxon>Pseudomonadati</taxon>
        <taxon>Pseudomonadota</taxon>
        <taxon>Gammaproteobacteria</taxon>
        <taxon>Alteromonadales</taxon>
        <taxon>Shewanellaceae</taxon>
        <taxon>Shewanella</taxon>
    </lineage>
</organism>
<feature type="domain" description="GGDEF" evidence="3">
    <location>
        <begin position="206"/>
        <end position="341"/>
    </location>
</feature>
<evidence type="ECO:0000313" key="5">
    <source>
        <dbReference type="Proteomes" id="UP000055702"/>
    </source>
</evidence>
<protein>
    <recommendedName>
        <fullName evidence="2">diguanylate cyclase</fullName>
        <ecNumber evidence="2">2.7.7.65</ecNumber>
    </recommendedName>
</protein>
<evidence type="ECO:0000259" key="3">
    <source>
        <dbReference type="PROSITE" id="PS50887"/>
    </source>
</evidence>
<dbReference type="RefSeq" id="WP_059745521.1">
    <property type="nucleotide sequence ID" value="NZ_LRDC01000015.1"/>
</dbReference>
<dbReference type="GO" id="GO:0005886">
    <property type="term" value="C:plasma membrane"/>
    <property type="evidence" value="ECO:0007669"/>
    <property type="project" value="TreeGrafter"/>
</dbReference>
<dbReference type="InterPro" id="IPR029787">
    <property type="entry name" value="Nucleotide_cyclase"/>
</dbReference>
<dbReference type="GO" id="GO:0043709">
    <property type="term" value="P:cell adhesion involved in single-species biofilm formation"/>
    <property type="evidence" value="ECO:0007669"/>
    <property type="project" value="TreeGrafter"/>
</dbReference>
<dbReference type="InterPro" id="IPR043128">
    <property type="entry name" value="Rev_trsase/Diguanyl_cyclase"/>
</dbReference>
<dbReference type="FunFam" id="3.30.70.270:FF:000001">
    <property type="entry name" value="Diguanylate cyclase domain protein"/>
    <property type="match status" value="1"/>
</dbReference>
<accession>A0A119D035</accession>
<sequence>MSNTLLQTAAANLKKAVPLMLKYRIPTTPTNYALWYAYVGEQNPLLNQELDTAVKQHQTCSPVTSELLYRKHVADPVELDVRDMRKNLDAMVCELSQSLKDTNLDTETFQNQIDKDFKKLSDLENQGFSLEQVIGIVRNIVKESSSIRSSTVSFTEQLQKAQSEIDTLKTRLAESEKDMLFDALTNVLNRRAFNTDIEAQISSAPAGTCMILIDIDHFKNFNDNFGHQLGDLVLKTVAKRIQEACRDGIKLYRFGGEEFAIIVPSSQFRVARQLAEGIRRALEKLSVKDRRSDKVIDSITASFGVAEWKPKQSVSQLIEATDKLLYEAKRLGRNRVMPIAN</sequence>
<gene>
    <name evidence="4" type="ORF">AWJ07_15220</name>
</gene>
<dbReference type="InterPro" id="IPR000160">
    <property type="entry name" value="GGDEF_dom"/>
</dbReference>
<dbReference type="GO" id="GO:1902201">
    <property type="term" value="P:negative regulation of bacterial-type flagellum-dependent cell motility"/>
    <property type="evidence" value="ECO:0007669"/>
    <property type="project" value="TreeGrafter"/>
</dbReference>
<evidence type="ECO:0000313" key="4">
    <source>
        <dbReference type="EMBL" id="KVX02317.1"/>
    </source>
</evidence>
<proteinExistence type="predicted"/>
<dbReference type="PANTHER" id="PTHR45138">
    <property type="entry name" value="REGULATORY COMPONENTS OF SENSORY TRANSDUCTION SYSTEM"/>
    <property type="match status" value="1"/>
</dbReference>
<dbReference type="SUPFAM" id="SSF55073">
    <property type="entry name" value="Nucleotide cyclase"/>
    <property type="match status" value="1"/>
</dbReference>
<dbReference type="EMBL" id="LRDC01000015">
    <property type="protein sequence ID" value="KVX02317.1"/>
    <property type="molecule type" value="Genomic_DNA"/>
</dbReference>
<evidence type="ECO:0000256" key="1">
    <source>
        <dbReference type="ARBA" id="ARBA00001946"/>
    </source>
</evidence>
<dbReference type="SMART" id="SM00267">
    <property type="entry name" value="GGDEF"/>
    <property type="match status" value="1"/>
</dbReference>
<dbReference type="EC" id="2.7.7.65" evidence="2"/>
<comment type="cofactor">
    <cofactor evidence="1">
        <name>Mg(2+)</name>
        <dbReference type="ChEBI" id="CHEBI:18420"/>
    </cofactor>
</comment>
<dbReference type="GO" id="GO:0052621">
    <property type="term" value="F:diguanylate cyclase activity"/>
    <property type="evidence" value="ECO:0007669"/>
    <property type="project" value="UniProtKB-EC"/>
</dbReference>
<reference evidence="4 5" key="1">
    <citation type="submission" date="2016-01" db="EMBL/GenBank/DDBJ databases">
        <title>Draft genome of the antarctic isolate Shewanella frigidimarina Ag06-30.</title>
        <authorList>
            <person name="Parmeciano Di Noto G."/>
            <person name="Vazquez S."/>
            <person name="Mac Cormack W."/>
            <person name="Iriarte A."/>
            <person name="Quiroga C."/>
        </authorList>
    </citation>
    <scope>NUCLEOTIDE SEQUENCE [LARGE SCALE GENOMIC DNA]</scope>
    <source>
        <strain evidence="4 5">Ag06-30</strain>
    </source>
</reference>
<name>A0A119D035_SHEFR</name>
<dbReference type="Proteomes" id="UP000055702">
    <property type="component" value="Unassembled WGS sequence"/>
</dbReference>
<dbReference type="NCBIfam" id="TIGR00254">
    <property type="entry name" value="GGDEF"/>
    <property type="match status" value="1"/>
</dbReference>
<dbReference type="PANTHER" id="PTHR45138:SF2">
    <property type="entry name" value="DIGUANYLATE CYCLASE VDCA"/>
    <property type="match status" value="1"/>
</dbReference>
<dbReference type="AlphaFoldDB" id="A0A119D035"/>
<dbReference type="InterPro" id="IPR050469">
    <property type="entry name" value="Diguanylate_Cyclase"/>
</dbReference>
<dbReference type="PROSITE" id="PS50887">
    <property type="entry name" value="GGDEF"/>
    <property type="match status" value="1"/>
</dbReference>
<comment type="caution">
    <text evidence="4">The sequence shown here is derived from an EMBL/GenBank/DDBJ whole genome shotgun (WGS) entry which is preliminary data.</text>
</comment>
<dbReference type="Pfam" id="PF00990">
    <property type="entry name" value="GGDEF"/>
    <property type="match status" value="1"/>
</dbReference>
<dbReference type="Gene3D" id="3.30.70.270">
    <property type="match status" value="1"/>
</dbReference>
<dbReference type="CDD" id="cd01949">
    <property type="entry name" value="GGDEF"/>
    <property type="match status" value="1"/>
</dbReference>
<evidence type="ECO:0000256" key="2">
    <source>
        <dbReference type="ARBA" id="ARBA00012528"/>
    </source>
</evidence>